<protein>
    <recommendedName>
        <fullName evidence="1">HTH cro/C1-type domain-containing protein</fullName>
    </recommendedName>
</protein>
<dbReference type="InterPro" id="IPR013324">
    <property type="entry name" value="RNA_pol_sigma_r3/r4-like"/>
</dbReference>
<accession>A0A8J3EZ46</accession>
<evidence type="ECO:0000259" key="1">
    <source>
        <dbReference type="PROSITE" id="PS50943"/>
    </source>
</evidence>
<gene>
    <name evidence="2" type="ORF">GCM10011354_32720</name>
</gene>
<dbReference type="CDD" id="cd00093">
    <property type="entry name" value="HTH_XRE"/>
    <property type="match status" value="1"/>
</dbReference>
<keyword evidence="3" id="KW-1185">Reference proteome</keyword>
<dbReference type="SUPFAM" id="SSF88659">
    <property type="entry name" value="Sigma3 and sigma4 domains of RNA polymerase sigma factors"/>
    <property type="match status" value="1"/>
</dbReference>
<reference evidence="2" key="1">
    <citation type="journal article" date="2014" name="Int. J. Syst. Evol. Microbiol.">
        <title>Complete genome sequence of Corynebacterium casei LMG S-19264T (=DSM 44701T), isolated from a smear-ripened cheese.</title>
        <authorList>
            <consortium name="US DOE Joint Genome Institute (JGI-PGF)"/>
            <person name="Walter F."/>
            <person name="Albersmeier A."/>
            <person name="Kalinowski J."/>
            <person name="Ruckert C."/>
        </authorList>
    </citation>
    <scope>NUCLEOTIDE SEQUENCE</scope>
    <source>
        <strain evidence="2">CGMCC 1.14988</strain>
    </source>
</reference>
<evidence type="ECO:0000313" key="3">
    <source>
        <dbReference type="Proteomes" id="UP000650511"/>
    </source>
</evidence>
<proteinExistence type="predicted"/>
<evidence type="ECO:0000313" key="2">
    <source>
        <dbReference type="EMBL" id="GGI09165.1"/>
    </source>
</evidence>
<reference evidence="2" key="2">
    <citation type="submission" date="2020-09" db="EMBL/GenBank/DDBJ databases">
        <authorList>
            <person name="Sun Q."/>
            <person name="Zhou Y."/>
        </authorList>
    </citation>
    <scope>NUCLEOTIDE SEQUENCE</scope>
    <source>
        <strain evidence="2">CGMCC 1.14988</strain>
    </source>
</reference>
<dbReference type="EMBL" id="BMHA01000014">
    <property type="protein sequence ID" value="GGI09165.1"/>
    <property type="molecule type" value="Genomic_DNA"/>
</dbReference>
<dbReference type="Pfam" id="PF01381">
    <property type="entry name" value="HTH_3"/>
    <property type="match status" value="1"/>
</dbReference>
<dbReference type="Proteomes" id="UP000650511">
    <property type="component" value="Unassembled WGS sequence"/>
</dbReference>
<dbReference type="RefSeq" id="WP_165404061.1">
    <property type="nucleotide sequence ID" value="NZ_BMHA01000014.1"/>
</dbReference>
<name>A0A8J3EZ46_9ACTN</name>
<dbReference type="Gene3D" id="1.20.140.160">
    <property type="match status" value="1"/>
</dbReference>
<comment type="caution">
    <text evidence="2">The sequence shown here is derived from an EMBL/GenBank/DDBJ whole genome shotgun (WGS) entry which is preliminary data.</text>
</comment>
<sequence>MNTYRVTATRDGDWWSLVASDVQGREVASQSRRLDQADAAIREAIALVLDVDGDAFELAILPDLRHVDVSDDTLEALELRRALTELSVQARRRTPAAVAELRAAGLTVRDVAQLLGVTPSRVSQIERQAHLVNSA</sequence>
<dbReference type="InterPro" id="IPR001387">
    <property type="entry name" value="Cro/C1-type_HTH"/>
</dbReference>
<feature type="domain" description="HTH cro/C1-type" evidence="1">
    <location>
        <begin position="103"/>
        <end position="127"/>
    </location>
</feature>
<dbReference type="AlphaFoldDB" id="A0A8J3EZ46"/>
<dbReference type="PROSITE" id="PS50943">
    <property type="entry name" value="HTH_CROC1"/>
    <property type="match status" value="1"/>
</dbReference>
<organism evidence="2 3">
    <name type="scientific">Egicoccus halophilus</name>
    <dbReference type="NCBI Taxonomy" id="1670830"/>
    <lineage>
        <taxon>Bacteria</taxon>
        <taxon>Bacillati</taxon>
        <taxon>Actinomycetota</taxon>
        <taxon>Nitriliruptoria</taxon>
        <taxon>Egicoccales</taxon>
        <taxon>Egicoccaceae</taxon>
        <taxon>Egicoccus</taxon>
    </lineage>
</organism>